<dbReference type="InterPro" id="IPR011650">
    <property type="entry name" value="Peptidase_M20_dimer"/>
</dbReference>
<evidence type="ECO:0000313" key="5">
    <source>
        <dbReference type="Proteomes" id="UP001058016"/>
    </source>
</evidence>
<dbReference type="SUPFAM" id="SSF55031">
    <property type="entry name" value="Bacterial exopeptidase dimerisation domain"/>
    <property type="match status" value="1"/>
</dbReference>
<reference evidence="4 5" key="1">
    <citation type="submission" date="2021-03" db="EMBL/GenBank/DDBJ databases">
        <title>Comparative Genomics and Metabolomics in the genus Turicibacter.</title>
        <authorList>
            <person name="Maki J."/>
            <person name="Looft T."/>
        </authorList>
    </citation>
    <scope>NUCLEOTIDE SEQUENCE</scope>
    <source>
        <strain evidence="4">ISU324</strain>
        <strain evidence="3 5">MMM721</strain>
    </source>
</reference>
<dbReference type="SUPFAM" id="SSF53187">
    <property type="entry name" value="Zn-dependent exopeptidases"/>
    <property type="match status" value="1"/>
</dbReference>
<dbReference type="Gene3D" id="3.30.70.360">
    <property type="match status" value="1"/>
</dbReference>
<dbReference type="InterPro" id="IPR017439">
    <property type="entry name" value="Amidohydrolase"/>
</dbReference>
<dbReference type="PANTHER" id="PTHR30575">
    <property type="entry name" value="PEPTIDASE M20"/>
    <property type="match status" value="1"/>
</dbReference>
<dbReference type="NCBIfam" id="TIGR01891">
    <property type="entry name" value="amidohydrolases"/>
    <property type="match status" value="1"/>
</dbReference>
<sequence>MMNQVENYFERVANDIKEKAPLYLKMSHQIHEKPELGNEEQFACQLLTNLLKEEGFEVEIDIATHPTGFIARKKSQKEGPSIGILVEYDALRGLGHACGHNIIAMMSIGASLAISSVLDELGGKVVVYGTPAEEGGPHGNAKESYVQEHLFDEVDVCMMIHPFHTTAPTQPTLAIVKPEFEFFGRPSHAGAAPEKGINALDAMLLFYSGINAMRQQMPPRVLIHGIITNGGEAPNIIPAYTKASFYIRAPKSDLCDIYKEKILKIGQGAALATGCRFKYDDSLNRVREMFIIPSFENLFIEEANRLGLEVKTKDCKSIGSTDAGNVSQVVPTIHPTIKICNDSITIHTEEFKQAAKSEAGDQAIIDGAIILARIAVRLLTDDDCLKMIKEEFQKIKEAHLSEVIEERG</sequence>
<dbReference type="GO" id="GO:0071713">
    <property type="term" value="F:para-aminobenzoyl-glutamate hydrolase activity"/>
    <property type="evidence" value="ECO:0007669"/>
    <property type="project" value="TreeGrafter"/>
</dbReference>
<gene>
    <name evidence="3" type="ORF">J0J69_12640</name>
    <name evidence="4" type="ORF">J0J70_01310</name>
</gene>
<organism evidence="4 6">
    <name type="scientific">Turicibacter bilis</name>
    <dbReference type="NCBI Taxonomy" id="2735723"/>
    <lineage>
        <taxon>Bacteria</taxon>
        <taxon>Bacillati</taxon>
        <taxon>Bacillota</taxon>
        <taxon>Erysipelotrichia</taxon>
        <taxon>Erysipelotrichales</taxon>
        <taxon>Turicibacteraceae</taxon>
        <taxon>Turicibacter</taxon>
    </lineage>
</organism>
<dbReference type="PANTHER" id="PTHR30575:SF0">
    <property type="entry name" value="XAA-ARG DIPEPTIDASE"/>
    <property type="match status" value="1"/>
</dbReference>
<dbReference type="Gene3D" id="3.40.630.10">
    <property type="entry name" value="Zn peptidases"/>
    <property type="match status" value="1"/>
</dbReference>
<dbReference type="InterPro" id="IPR052030">
    <property type="entry name" value="Peptidase_M20/M20A_hydrolases"/>
</dbReference>
<dbReference type="Proteomes" id="UP001058072">
    <property type="component" value="Chromosome"/>
</dbReference>
<dbReference type="GO" id="GO:0046657">
    <property type="term" value="P:folic acid catabolic process"/>
    <property type="evidence" value="ECO:0007669"/>
    <property type="project" value="TreeGrafter"/>
</dbReference>
<name>A0A9Q9CRP2_9FIRM</name>
<evidence type="ECO:0000259" key="2">
    <source>
        <dbReference type="Pfam" id="PF07687"/>
    </source>
</evidence>
<dbReference type="AlphaFoldDB" id="A0A9Q9CRP2"/>
<dbReference type="PIRSF" id="PIRSF037226">
    <property type="entry name" value="Amidohydrolase_ACY1L2_prd"/>
    <property type="match status" value="1"/>
</dbReference>
<comment type="similarity">
    <text evidence="1">Belongs to the peptidase M20A family.</text>
</comment>
<dbReference type="Pfam" id="PF01546">
    <property type="entry name" value="Peptidase_M20"/>
    <property type="match status" value="1"/>
</dbReference>
<dbReference type="GO" id="GO:0016805">
    <property type="term" value="F:dipeptidase activity"/>
    <property type="evidence" value="ECO:0007669"/>
    <property type="project" value="InterPro"/>
</dbReference>
<dbReference type="EMBL" id="CP071249">
    <property type="protein sequence ID" value="UUF05862.1"/>
    <property type="molecule type" value="Genomic_DNA"/>
</dbReference>
<dbReference type="InterPro" id="IPR036264">
    <property type="entry name" value="Bact_exopeptidase_dim_dom"/>
</dbReference>
<dbReference type="CDD" id="cd03887">
    <property type="entry name" value="M20_Acy1L2"/>
    <property type="match status" value="1"/>
</dbReference>
<evidence type="ECO:0000313" key="6">
    <source>
        <dbReference type="Proteomes" id="UP001058072"/>
    </source>
</evidence>
<accession>A0A9Q9CRP2</accession>
<evidence type="ECO:0000256" key="1">
    <source>
        <dbReference type="PIRNR" id="PIRNR037226"/>
    </source>
</evidence>
<proteinExistence type="inferred from homology"/>
<keyword evidence="5" id="KW-1185">Reference proteome</keyword>
<dbReference type="Pfam" id="PF07687">
    <property type="entry name" value="M20_dimer"/>
    <property type="match status" value="1"/>
</dbReference>
<dbReference type="FunFam" id="3.30.70.360:FF:000004">
    <property type="entry name" value="Peptidase M20 domain-containing protein 2"/>
    <property type="match status" value="1"/>
</dbReference>
<dbReference type="InterPro" id="IPR002933">
    <property type="entry name" value="Peptidase_M20"/>
</dbReference>
<dbReference type="Proteomes" id="UP001058016">
    <property type="component" value="Chromosome"/>
</dbReference>
<dbReference type="InterPro" id="IPR017144">
    <property type="entry name" value="Xaa-Arg_dipeptidase"/>
</dbReference>
<evidence type="ECO:0000313" key="4">
    <source>
        <dbReference type="EMBL" id="UUF08692.1"/>
    </source>
</evidence>
<dbReference type="EMBL" id="CP071250">
    <property type="protein sequence ID" value="UUF08692.1"/>
    <property type="molecule type" value="Genomic_DNA"/>
</dbReference>
<dbReference type="GO" id="GO:0005737">
    <property type="term" value="C:cytoplasm"/>
    <property type="evidence" value="ECO:0007669"/>
    <property type="project" value="TreeGrafter"/>
</dbReference>
<evidence type="ECO:0000313" key="3">
    <source>
        <dbReference type="EMBL" id="UUF05862.1"/>
    </source>
</evidence>
<feature type="domain" description="Peptidase M20 dimerisation" evidence="2">
    <location>
        <begin position="180"/>
        <end position="262"/>
    </location>
</feature>
<protein>
    <recommendedName>
        <fullName evidence="1">Peptidase M20 domain-containing protein 2</fullName>
    </recommendedName>
</protein>